<dbReference type="SMART" id="SM00288">
    <property type="entry name" value="VHS"/>
    <property type="match status" value="1"/>
</dbReference>
<evidence type="ECO:0000259" key="7">
    <source>
        <dbReference type="PROSITE" id="PS50179"/>
    </source>
</evidence>
<comment type="caution">
    <text evidence="10">The sequence shown here is derived from an EMBL/GenBank/DDBJ whole genome shotgun (WGS) entry which is preliminary data.</text>
</comment>
<evidence type="ECO:0000313" key="11">
    <source>
        <dbReference type="Proteomes" id="UP000707451"/>
    </source>
</evidence>
<dbReference type="FunFam" id="1.25.40.90:FF:000008">
    <property type="entry name" value="VHS domain protein"/>
    <property type="match status" value="1"/>
</dbReference>
<evidence type="ECO:0000256" key="5">
    <source>
        <dbReference type="ARBA" id="ARBA00053552"/>
    </source>
</evidence>
<feature type="region of interest" description="Disordered" evidence="6">
    <location>
        <begin position="439"/>
        <end position="465"/>
    </location>
</feature>
<name>A0A9P7XP86_9FUNG</name>
<dbReference type="Pfam" id="PF03127">
    <property type="entry name" value="GAT"/>
    <property type="match status" value="1"/>
</dbReference>
<evidence type="ECO:0008006" key="12">
    <source>
        <dbReference type="Google" id="ProtNLM"/>
    </source>
</evidence>
<keyword evidence="2" id="KW-0813">Transport</keyword>
<dbReference type="GO" id="GO:0006895">
    <property type="term" value="P:Golgi to endosome transport"/>
    <property type="evidence" value="ECO:0007669"/>
    <property type="project" value="TreeGrafter"/>
</dbReference>
<dbReference type="SMART" id="SM00809">
    <property type="entry name" value="Alpha_adaptinC2"/>
    <property type="match status" value="1"/>
</dbReference>
<dbReference type="CDD" id="cd14235">
    <property type="entry name" value="GAT_GGA_fungi"/>
    <property type="match status" value="1"/>
</dbReference>
<feature type="compositionally biased region" description="Polar residues" evidence="6">
    <location>
        <begin position="332"/>
        <end position="344"/>
    </location>
</feature>
<dbReference type="Pfam" id="PF02883">
    <property type="entry name" value="Alpha_adaptinC2"/>
    <property type="match status" value="1"/>
</dbReference>
<reference evidence="10" key="1">
    <citation type="submission" date="2021-06" db="EMBL/GenBank/DDBJ databases">
        <title>Genome Sequence of Mortierella hyaline Strain SCG-10, a Cold-Adapted, Nitrate-Reducing Fungus Isolated from Soil in Minnesota, USA.</title>
        <authorList>
            <person name="Aldossari N."/>
        </authorList>
    </citation>
    <scope>NUCLEOTIDE SEQUENCE</scope>
    <source>
        <strain evidence="10">SCG-10</strain>
    </source>
</reference>
<dbReference type="AlphaFoldDB" id="A0A9P7XP86"/>
<feature type="region of interest" description="Disordered" evidence="6">
    <location>
        <begin position="349"/>
        <end position="376"/>
    </location>
</feature>
<dbReference type="GO" id="GO:0005829">
    <property type="term" value="C:cytosol"/>
    <property type="evidence" value="ECO:0007669"/>
    <property type="project" value="GOC"/>
</dbReference>
<dbReference type="PANTHER" id="PTHR47180">
    <property type="entry name" value="ADP-RIBOSYLATION FACTOR-BINDING PROTEIN GGA1-RELATED"/>
    <property type="match status" value="1"/>
</dbReference>
<dbReference type="Gene3D" id="2.60.40.1230">
    <property type="match status" value="1"/>
</dbReference>
<accession>A0A9P7XP86</accession>
<evidence type="ECO:0000259" key="8">
    <source>
        <dbReference type="PROSITE" id="PS50180"/>
    </source>
</evidence>
<evidence type="ECO:0000313" key="10">
    <source>
        <dbReference type="EMBL" id="KAG9064835.1"/>
    </source>
</evidence>
<dbReference type="InterPro" id="IPR008153">
    <property type="entry name" value="GAE_dom"/>
</dbReference>
<evidence type="ECO:0000256" key="4">
    <source>
        <dbReference type="ARBA" id="ARBA00023034"/>
    </source>
</evidence>
<dbReference type="InterPro" id="IPR013041">
    <property type="entry name" value="Clathrin_app_Ig-like_sf"/>
</dbReference>
<dbReference type="GO" id="GO:0043130">
    <property type="term" value="F:ubiquitin binding"/>
    <property type="evidence" value="ECO:0007669"/>
    <property type="project" value="InterPro"/>
</dbReference>
<dbReference type="GO" id="GO:0043328">
    <property type="term" value="P:protein transport to vacuole involved in ubiquitin-dependent protein catabolic process via the multivesicular body sorting pathway"/>
    <property type="evidence" value="ECO:0007669"/>
    <property type="project" value="TreeGrafter"/>
</dbReference>
<dbReference type="GO" id="GO:0006896">
    <property type="term" value="P:Golgi to vacuole transport"/>
    <property type="evidence" value="ECO:0007669"/>
    <property type="project" value="UniProtKB-ARBA"/>
</dbReference>
<sequence>MNYGQQPKSVLETYIERACDPSRYEPDLALNLEICDVIKEKQKNTQVNQPTVLSISAAVYIVRLINNRNLHVSMLALALLDNCVKNCGYPFHLQIATKEFLNELVRKFPERPLAVYTPAQNRILELIQEWYQTLCKSSRYKEDLVHIKDMHRLLSYKGYRFPQLKGASASVLNPVNTLKSPAELEEEDRAAQSAKLQELIRRGRPEDVVAANELVKKMTGYEQEERPDYEEEASSELDKILLKAILLTEMLNEVKPGESIGRGDKFEELLSACKAAQPKVQKFIGEASDDDDMEKLLQTNDVINNVIEQYSQVKSGRLVKAAVPSVGHDENNNTGSSGAPAQSESSLIDLVDFGGPDDNSSPITTSAAPPPPTTGNLMDDLMSLNFNDGPPPAWGAAGSISLGRSISPAASFNSNSSSSFNTGAPPAYNVLSSSFGGNNTSSSGSPAFSNSPMMQPMSSSSNTNTNANSGFDDFDFISNTGTTQSGPTTVVLLNKNGLLIELDIEYVVPGDVSSIKVVALFSNAHSSAMSSLTFRVAVPKSLQLQLNPQSGQVLAPFSKRSVTQSLSINNPTRQQPVRIKYHVSYVVDARTIEEQGEFNQFPLV</sequence>
<dbReference type="SUPFAM" id="SSF89009">
    <property type="entry name" value="GAT-like domain"/>
    <property type="match status" value="1"/>
</dbReference>
<keyword evidence="3" id="KW-0653">Protein transport</keyword>
<feature type="domain" description="VHS" evidence="7">
    <location>
        <begin position="18"/>
        <end position="162"/>
    </location>
</feature>
<dbReference type="InterPro" id="IPR008152">
    <property type="entry name" value="Clathrin_a/b/g-adaptin_app_Ig"/>
</dbReference>
<dbReference type="SUPFAM" id="SSF49348">
    <property type="entry name" value="Clathrin adaptor appendage domain"/>
    <property type="match status" value="1"/>
</dbReference>
<dbReference type="InterPro" id="IPR008942">
    <property type="entry name" value="ENTH_VHS"/>
</dbReference>
<dbReference type="Gene3D" id="1.20.5.170">
    <property type="match status" value="1"/>
</dbReference>
<gene>
    <name evidence="10" type="ORF">KI688_003095</name>
</gene>
<dbReference type="Pfam" id="PF00790">
    <property type="entry name" value="VHS"/>
    <property type="match status" value="1"/>
</dbReference>
<evidence type="ECO:0000256" key="6">
    <source>
        <dbReference type="SAM" id="MobiDB-lite"/>
    </source>
</evidence>
<keyword evidence="4" id="KW-0333">Golgi apparatus</keyword>
<comment type="subcellular location">
    <subcellularLocation>
        <location evidence="1">Golgi apparatus</location>
        <location evidence="1">trans-Golgi network</location>
    </subcellularLocation>
</comment>
<feature type="region of interest" description="Disordered" evidence="6">
    <location>
        <begin position="325"/>
        <end position="344"/>
    </location>
</feature>
<evidence type="ECO:0000259" key="9">
    <source>
        <dbReference type="PROSITE" id="PS50909"/>
    </source>
</evidence>
<dbReference type="InterPro" id="IPR038425">
    <property type="entry name" value="GAT_sf"/>
</dbReference>
<keyword evidence="11" id="KW-1185">Reference proteome</keyword>
<dbReference type="InterPro" id="IPR002014">
    <property type="entry name" value="VHS_dom"/>
</dbReference>
<dbReference type="GO" id="GO:0005802">
    <property type="term" value="C:trans-Golgi network"/>
    <property type="evidence" value="ECO:0007669"/>
    <property type="project" value="TreeGrafter"/>
</dbReference>
<dbReference type="InterPro" id="IPR052653">
    <property type="entry name" value="ARF-binding"/>
</dbReference>
<dbReference type="Gene3D" id="1.20.58.160">
    <property type="match status" value="1"/>
</dbReference>
<dbReference type="SUPFAM" id="SSF48464">
    <property type="entry name" value="ENTH/VHS domain"/>
    <property type="match status" value="1"/>
</dbReference>
<evidence type="ECO:0000256" key="3">
    <source>
        <dbReference type="ARBA" id="ARBA00022927"/>
    </source>
</evidence>
<evidence type="ECO:0000256" key="1">
    <source>
        <dbReference type="ARBA" id="ARBA00004601"/>
    </source>
</evidence>
<comment type="function">
    <text evidence="5">May play a role in the regulation of membrane traffic through the trans-Golgi network.</text>
</comment>
<dbReference type="PROSITE" id="PS50909">
    <property type="entry name" value="GAT"/>
    <property type="match status" value="1"/>
</dbReference>
<organism evidence="10 11">
    <name type="scientific">Linnemannia hyalina</name>
    <dbReference type="NCBI Taxonomy" id="64524"/>
    <lineage>
        <taxon>Eukaryota</taxon>
        <taxon>Fungi</taxon>
        <taxon>Fungi incertae sedis</taxon>
        <taxon>Mucoromycota</taxon>
        <taxon>Mortierellomycotina</taxon>
        <taxon>Mortierellomycetes</taxon>
        <taxon>Mortierellales</taxon>
        <taxon>Mortierellaceae</taxon>
        <taxon>Linnemannia</taxon>
    </lineage>
</organism>
<feature type="domain" description="GAE" evidence="8">
    <location>
        <begin position="485"/>
        <end position="602"/>
    </location>
</feature>
<dbReference type="GO" id="GO:0035091">
    <property type="term" value="F:phosphatidylinositol binding"/>
    <property type="evidence" value="ECO:0007669"/>
    <property type="project" value="InterPro"/>
</dbReference>
<proteinExistence type="predicted"/>
<dbReference type="InterPro" id="IPR004152">
    <property type="entry name" value="GAT_dom"/>
</dbReference>
<dbReference type="OrthoDB" id="2018246at2759"/>
<dbReference type="Proteomes" id="UP000707451">
    <property type="component" value="Unassembled WGS sequence"/>
</dbReference>
<dbReference type="EMBL" id="JAHRHY010000013">
    <property type="protein sequence ID" value="KAG9064835.1"/>
    <property type="molecule type" value="Genomic_DNA"/>
</dbReference>
<dbReference type="Gene3D" id="1.25.40.90">
    <property type="match status" value="1"/>
</dbReference>
<evidence type="ECO:0000256" key="2">
    <source>
        <dbReference type="ARBA" id="ARBA00022448"/>
    </source>
</evidence>
<dbReference type="PROSITE" id="PS50179">
    <property type="entry name" value="VHS"/>
    <property type="match status" value="1"/>
</dbReference>
<dbReference type="PROSITE" id="PS50180">
    <property type="entry name" value="GAE"/>
    <property type="match status" value="1"/>
</dbReference>
<dbReference type="CDD" id="cd16998">
    <property type="entry name" value="VHS_GGA_fungi"/>
    <property type="match status" value="1"/>
</dbReference>
<dbReference type="PANTHER" id="PTHR47180:SF1">
    <property type="entry name" value="ADP-RIBOSYLATION FACTOR-BINDING PROTEIN GGA1-RELATED"/>
    <property type="match status" value="1"/>
</dbReference>
<feature type="domain" description="GAT" evidence="9">
    <location>
        <begin position="189"/>
        <end position="315"/>
    </location>
</feature>
<protein>
    <recommendedName>
        <fullName evidence="12">VHS-domain-containing protein</fullName>
    </recommendedName>
</protein>